<dbReference type="RefSeq" id="XP_026599566.1">
    <property type="nucleotide sequence ID" value="XM_026751834.1"/>
</dbReference>
<comment type="caution">
    <text evidence="2">The sequence shown here is derived from an EMBL/GenBank/DDBJ whole genome shotgun (WGS) entry which is preliminary data.</text>
</comment>
<dbReference type="OrthoDB" id="4517758at2759"/>
<keyword evidence="3" id="KW-1185">Reference proteome</keyword>
<evidence type="ECO:0000313" key="3">
    <source>
        <dbReference type="Proteomes" id="UP000256690"/>
    </source>
</evidence>
<proteinExistence type="predicted"/>
<dbReference type="EMBL" id="PVWQ01000014">
    <property type="protein sequence ID" value="RDW64407.1"/>
    <property type="molecule type" value="Genomic_DNA"/>
</dbReference>
<gene>
    <name evidence="2" type="ORF">DSM5745_09818</name>
</gene>
<accession>A0A3D8QRJ8</accession>
<protein>
    <submittedName>
        <fullName evidence="2">Uncharacterized protein</fullName>
    </submittedName>
</protein>
<reference evidence="2 3" key="1">
    <citation type="journal article" date="2018" name="IMA Fungus">
        <title>IMA Genome-F 9: Draft genome sequence of Annulohypoxylon stygium, Aspergillus mulundensis, Berkeleyomyces basicola (syn. Thielaviopsis basicola), Ceratocystis smalleyi, two Cercospora beticola strains, Coleophoma cylindrospora, Fusarium fracticaudum, Phialophora cf. hyalina, and Morchella septimelata.</title>
        <authorList>
            <person name="Wingfield B.D."/>
            <person name="Bills G.F."/>
            <person name="Dong Y."/>
            <person name="Huang W."/>
            <person name="Nel W.J."/>
            <person name="Swalarsk-Parry B.S."/>
            <person name="Vaghefi N."/>
            <person name="Wilken P.M."/>
            <person name="An Z."/>
            <person name="de Beer Z.W."/>
            <person name="De Vos L."/>
            <person name="Chen L."/>
            <person name="Duong T.A."/>
            <person name="Gao Y."/>
            <person name="Hammerbacher A."/>
            <person name="Kikkert J.R."/>
            <person name="Li Y."/>
            <person name="Li H."/>
            <person name="Li K."/>
            <person name="Li Q."/>
            <person name="Liu X."/>
            <person name="Ma X."/>
            <person name="Naidoo K."/>
            <person name="Pethybridge S.J."/>
            <person name="Sun J."/>
            <person name="Steenkamp E.T."/>
            <person name="van der Nest M.A."/>
            <person name="van Wyk S."/>
            <person name="Wingfield M.J."/>
            <person name="Xiong C."/>
            <person name="Yue Q."/>
            <person name="Zhang X."/>
        </authorList>
    </citation>
    <scope>NUCLEOTIDE SEQUENCE [LARGE SCALE GENOMIC DNA]</scope>
    <source>
        <strain evidence="2 3">DSM 5745</strain>
    </source>
</reference>
<organism evidence="2 3">
    <name type="scientific">Aspergillus mulundensis</name>
    <dbReference type="NCBI Taxonomy" id="1810919"/>
    <lineage>
        <taxon>Eukaryota</taxon>
        <taxon>Fungi</taxon>
        <taxon>Dikarya</taxon>
        <taxon>Ascomycota</taxon>
        <taxon>Pezizomycotina</taxon>
        <taxon>Eurotiomycetes</taxon>
        <taxon>Eurotiomycetidae</taxon>
        <taxon>Eurotiales</taxon>
        <taxon>Aspergillaceae</taxon>
        <taxon>Aspergillus</taxon>
        <taxon>Aspergillus subgen. Nidulantes</taxon>
    </lineage>
</organism>
<evidence type="ECO:0000313" key="2">
    <source>
        <dbReference type="EMBL" id="RDW64407.1"/>
    </source>
</evidence>
<dbReference type="GeneID" id="38120188"/>
<dbReference type="Proteomes" id="UP000256690">
    <property type="component" value="Unassembled WGS sequence"/>
</dbReference>
<sequence length="229" mass="25978">MANKMSQVEPVHILTASIRLEDHKTPAEKGAEEASAQGKAGRLREIQAQGRQSESINLISDIARYLGFMNVPFQHILCGYSPDAASWQAYVLFGGENMTDATRHEIRRALVRDIIRVQPDQDLHVRTVADAELGLGIARRFEAYAGWTHMTKFRVFEGRVFVQQVDGRPLPAEMFAYYDAVHGRPSPKERKELSLEEAIETMKSPGGEYWSDSTLFRDFQADPRPDLEW</sequence>
<feature type="region of interest" description="Disordered" evidence="1">
    <location>
        <begin position="22"/>
        <end position="48"/>
    </location>
</feature>
<evidence type="ECO:0000256" key="1">
    <source>
        <dbReference type="SAM" id="MobiDB-lite"/>
    </source>
</evidence>
<feature type="compositionally biased region" description="Basic and acidic residues" evidence="1">
    <location>
        <begin position="22"/>
        <end position="32"/>
    </location>
</feature>
<dbReference type="AlphaFoldDB" id="A0A3D8QRJ8"/>
<name>A0A3D8QRJ8_9EURO</name>